<feature type="compositionally biased region" description="Low complexity" evidence="4">
    <location>
        <begin position="744"/>
        <end position="760"/>
    </location>
</feature>
<dbReference type="AlphaFoldDB" id="A0A1R2AQU0"/>
<protein>
    <submittedName>
        <fullName evidence="7">Uncharacterized protein</fullName>
    </submittedName>
</protein>
<reference evidence="7 8" key="1">
    <citation type="submission" date="2016-11" db="EMBL/GenBank/DDBJ databases">
        <title>The macronuclear genome of Stentor coeruleus: a giant cell with tiny introns.</title>
        <authorList>
            <person name="Slabodnick M."/>
            <person name="Ruby J.G."/>
            <person name="Reiff S.B."/>
            <person name="Swart E.C."/>
            <person name="Gosai S."/>
            <person name="Prabakaran S."/>
            <person name="Witkowska E."/>
            <person name="Larue G.E."/>
            <person name="Fisher S."/>
            <person name="Freeman R.M."/>
            <person name="Gunawardena J."/>
            <person name="Chu W."/>
            <person name="Stover N.A."/>
            <person name="Gregory B.D."/>
            <person name="Nowacki M."/>
            <person name="Derisi J."/>
            <person name="Roy S.W."/>
            <person name="Marshall W.F."/>
            <person name="Sood P."/>
        </authorList>
    </citation>
    <scope>NUCLEOTIDE SEQUENCE [LARGE SCALE GENOMIC DNA]</scope>
    <source>
        <strain evidence="7">WM001</strain>
    </source>
</reference>
<keyword evidence="8" id="KW-1185">Reference proteome</keyword>
<keyword evidence="3" id="KW-1015">Disulfide bond</keyword>
<feature type="region of interest" description="Disordered" evidence="4">
    <location>
        <begin position="663"/>
        <end position="763"/>
    </location>
</feature>
<feature type="chain" id="PRO_5013045585" evidence="6">
    <location>
        <begin position="24"/>
        <end position="1262"/>
    </location>
</feature>
<accession>A0A1R2AQU0</accession>
<name>A0A1R2AQU0_9CILI</name>
<evidence type="ECO:0000313" key="7">
    <source>
        <dbReference type="EMBL" id="OMJ66877.1"/>
    </source>
</evidence>
<feature type="transmembrane region" description="Helical" evidence="5">
    <location>
        <begin position="806"/>
        <end position="824"/>
    </location>
</feature>
<evidence type="ECO:0000256" key="1">
    <source>
        <dbReference type="ARBA" id="ARBA00022729"/>
    </source>
</evidence>
<dbReference type="OrthoDB" id="10674975at2759"/>
<feature type="transmembrane region" description="Helical" evidence="5">
    <location>
        <begin position="1108"/>
        <end position="1126"/>
    </location>
</feature>
<feature type="transmembrane region" description="Helical" evidence="5">
    <location>
        <begin position="942"/>
        <end position="964"/>
    </location>
</feature>
<keyword evidence="5" id="KW-1133">Transmembrane helix</keyword>
<sequence length="1262" mass="143715">MLMIRNLCIFIMIYLLYLALVSARPVDEALIKSISFRKNSNDLNIPVYPYHAAWDSNYTCLFTITQYDTLEIKAIAAFPNPLLSFSINSSPWTNMVNNSYTILSGLNLPENLIQVKSSYYDRYHVWTNYTYSYKLFSDNFQLTGVFTVGNVQYTGSSIDNNCTNIFPIETKDLEMILTPSPGTTVSIRHLSFVVYNDSIEIASETPFIYYNFFSNWLENIVEVTVSNNTVRQLFFFRFHRDLPPNEIFSLNMSYDRPLDFYGFDIMPRFHPQVYDYTLVPRFPGLALGNIHLVAKTFYVSACYMTIKPSVSPYNYYWKTSVMTESIWIGVKDDLMNFYCASLDLIYKTSNYTIATYRKSKMTGVSYVVAFLNPLKEESGSASSNSSLIPDGYTYTYDVDGLNSWDSIKSYVPASSLILNYTKFSAVMTYNTIQYPKEPTGVTFLFVPDDLGAYFKFNLNGMDSENDYFFSKKSVYPLLAGNNVIYLNITAEDRTYGIWNKYTIPVQSPDTSIKSLTISPYLTESIDFDFFNITLTVPANQTSLSMNLTLSNINAIYSLTSLGFSLSGGSESQISLNLNQSLEIELFLLDITAESCNFQDQYTIWIIKQDLCGDNRNWMKIESCDDGNEIEGDGCYMCHTETNWVCSGGSFLTPDICELIPEKNLTNNSNSTNTTDNANNTNSANTTDNSNNTNSDNSTDNKANNTDSNNGNTTETKNNTSNNENNSTNTNSTDSGKNNTDDTQKNNTDNGNYPNNTSNDTTELSNITSINSNILTYSELNPFNIVLAVTITITIFHIIVGIRSKKFVYKYAVLAINSGLLPMIWNYQLYFFASFCIFEDYLYFMKSLHWSALVLSYNQQESLTASHKENSFFMNTIYTWGLIFCVFLGKGLIKILKSQRVPQAIQDFYSFSIFFYLFFFASPILFFYSIHTIKNTMYSGDNAINIVISLMSSAIIPATLANVWLMSFRNSKGLADKAVFNKFKPLYEGLKYYIKTLPYNDLKSSSKINSVSIFNENSDEKPRRRNSLEIVSVDEKPKFYSSPWKKNNQSLSPLAEISEFVLPDSPNNLAVTQSSKTENTVTLVCNYHLHSLVCHTLKISFIAAIPNKTATTVFFILLSIAQISILIAKKPFVKPIYTIVHISQNLFSMLFMVCAFALSNDKMQRDISCLIICFGSILAFWTLSLYEILFYLSKLLKKRKKSGQETRDIRTKEKVEDFEKGRFEEILNKREVRINTEPIVIDRNRPVRQCFTFVEVDNTILGG</sequence>
<feature type="transmembrane region" description="Helical" evidence="5">
    <location>
        <begin position="1169"/>
        <end position="1191"/>
    </location>
</feature>
<keyword evidence="5" id="KW-0472">Membrane</keyword>
<evidence type="ECO:0000313" key="8">
    <source>
        <dbReference type="Proteomes" id="UP000187209"/>
    </source>
</evidence>
<evidence type="ECO:0000256" key="4">
    <source>
        <dbReference type="SAM" id="MobiDB-lite"/>
    </source>
</evidence>
<organism evidence="7 8">
    <name type="scientific">Stentor coeruleus</name>
    <dbReference type="NCBI Taxonomy" id="5963"/>
    <lineage>
        <taxon>Eukaryota</taxon>
        <taxon>Sar</taxon>
        <taxon>Alveolata</taxon>
        <taxon>Ciliophora</taxon>
        <taxon>Postciliodesmatophora</taxon>
        <taxon>Heterotrichea</taxon>
        <taxon>Heterotrichida</taxon>
        <taxon>Stentoridae</taxon>
        <taxon>Stentor</taxon>
    </lineage>
</organism>
<feature type="signal peptide" evidence="6">
    <location>
        <begin position="1"/>
        <end position="23"/>
    </location>
</feature>
<proteinExistence type="predicted"/>
<feature type="transmembrane region" description="Helical" evidence="5">
    <location>
        <begin position="781"/>
        <end position="799"/>
    </location>
</feature>
<dbReference type="NCBIfam" id="TIGR02232">
    <property type="entry name" value="myxo_disulf_rpt"/>
    <property type="match status" value="1"/>
</dbReference>
<dbReference type="EMBL" id="MPUH01001613">
    <property type="protein sequence ID" value="OMJ66877.1"/>
    <property type="molecule type" value="Genomic_DNA"/>
</dbReference>
<dbReference type="InterPro" id="IPR011936">
    <property type="entry name" value="Myxo_disulph_rpt"/>
</dbReference>
<feature type="transmembrane region" description="Helical" evidence="5">
    <location>
        <begin position="1138"/>
        <end position="1157"/>
    </location>
</feature>
<dbReference type="Proteomes" id="UP000187209">
    <property type="component" value="Unassembled WGS sequence"/>
</dbReference>
<gene>
    <name evidence="7" type="ORF">SteCoe_36130</name>
</gene>
<evidence type="ECO:0000256" key="6">
    <source>
        <dbReference type="SAM" id="SignalP"/>
    </source>
</evidence>
<evidence type="ECO:0000256" key="2">
    <source>
        <dbReference type="ARBA" id="ARBA00022737"/>
    </source>
</evidence>
<keyword evidence="5" id="KW-0812">Transmembrane</keyword>
<feature type="transmembrane region" description="Helical" evidence="5">
    <location>
        <begin position="907"/>
        <end position="930"/>
    </location>
</feature>
<keyword evidence="1 6" id="KW-0732">Signal</keyword>
<keyword evidence="2" id="KW-0677">Repeat</keyword>
<evidence type="ECO:0000256" key="3">
    <source>
        <dbReference type="ARBA" id="ARBA00023157"/>
    </source>
</evidence>
<feature type="transmembrane region" description="Helical" evidence="5">
    <location>
        <begin position="876"/>
        <end position="895"/>
    </location>
</feature>
<feature type="compositionally biased region" description="Low complexity" evidence="4">
    <location>
        <begin position="665"/>
        <end position="737"/>
    </location>
</feature>
<evidence type="ECO:0000256" key="5">
    <source>
        <dbReference type="SAM" id="Phobius"/>
    </source>
</evidence>
<comment type="caution">
    <text evidence="7">The sequence shown here is derived from an EMBL/GenBank/DDBJ whole genome shotgun (WGS) entry which is preliminary data.</text>
</comment>